<comment type="caution">
    <text evidence="4">The sequence shown here is derived from an EMBL/GenBank/DDBJ whole genome shotgun (WGS) entry which is preliminary data.</text>
</comment>
<dbReference type="AlphaFoldDB" id="A0A101N8B3"/>
<dbReference type="PROSITE" id="PS50075">
    <property type="entry name" value="CARRIER"/>
    <property type="match status" value="2"/>
</dbReference>
<dbReference type="GO" id="GO:0006633">
    <property type="term" value="P:fatty acid biosynthetic process"/>
    <property type="evidence" value="ECO:0007669"/>
    <property type="project" value="TreeGrafter"/>
</dbReference>
<dbReference type="InterPro" id="IPR050091">
    <property type="entry name" value="PKS_NRPS_Biosynth_Enz"/>
</dbReference>
<dbReference type="InterPro" id="IPR036736">
    <property type="entry name" value="ACP-like_sf"/>
</dbReference>
<dbReference type="STRING" id="67285.AQI88_40105"/>
<organism evidence="4 5">
    <name type="scientific">Streptomyces cellostaticus</name>
    <dbReference type="NCBI Taxonomy" id="67285"/>
    <lineage>
        <taxon>Bacteria</taxon>
        <taxon>Bacillati</taxon>
        <taxon>Actinomycetota</taxon>
        <taxon>Actinomycetes</taxon>
        <taxon>Kitasatosporales</taxon>
        <taxon>Streptomycetaceae</taxon>
        <taxon>Streptomyces</taxon>
    </lineage>
</organism>
<accession>A0A101N8B3</accession>
<dbReference type="OrthoDB" id="3700231at2"/>
<dbReference type="RefSeq" id="WP_067010350.1">
    <property type="nucleotide sequence ID" value="NZ_BNDU01000010.1"/>
</dbReference>
<dbReference type="SMART" id="SM00823">
    <property type="entry name" value="PKS_PP"/>
    <property type="match status" value="2"/>
</dbReference>
<evidence type="ECO:0000313" key="5">
    <source>
        <dbReference type="Proteomes" id="UP000054241"/>
    </source>
</evidence>
<keyword evidence="2" id="KW-0597">Phosphoprotein</keyword>
<evidence type="ECO:0000259" key="3">
    <source>
        <dbReference type="PROSITE" id="PS50075"/>
    </source>
</evidence>
<name>A0A101N8B3_9ACTN</name>
<dbReference type="InterPro" id="IPR020806">
    <property type="entry name" value="PKS_PP-bd"/>
</dbReference>
<proteinExistence type="predicted"/>
<evidence type="ECO:0000313" key="4">
    <source>
        <dbReference type="EMBL" id="KUM88366.1"/>
    </source>
</evidence>
<dbReference type="Proteomes" id="UP000054241">
    <property type="component" value="Unassembled WGS sequence"/>
</dbReference>
<dbReference type="SUPFAM" id="SSF47336">
    <property type="entry name" value="ACP-like"/>
    <property type="match status" value="2"/>
</dbReference>
<dbReference type="SMART" id="SM01294">
    <property type="entry name" value="PKS_PP_betabranch"/>
    <property type="match status" value="2"/>
</dbReference>
<dbReference type="GO" id="GO:0031177">
    <property type="term" value="F:phosphopantetheine binding"/>
    <property type="evidence" value="ECO:0007669"/>
    <property type="project" value="InterPro"/>
</dbReference>
<dbReference type="PANTHER" id="PTHR43775">
    <property type="entry name" value="FATTY ACID SYNTHASE"/>
    <property type="match status" value="1"/>
</dbReference>
<reference evidence="4 5" key="1">
    <citation type="submission" date="2015-10" db="EMBL/GenBank/DDBJ databases">
        <title>Draft genome sequence of Streptomyces cellostaticus DSM 40189, type strain for the species Streptomyces cellostaticus.</title>
        <authorList>
            <person name="Ruckert C."/>
            <person name="Winkler A."/>
            <person name="Kalinowski J."/>
            <person name="Kampfer P."/>
            <person name="Glaeser S."/>
        </authorList>
    </citation>
    <scope>NUCLEOTIDE SEQUENCE [LARGE SCALE GENOMIC DNA]</scope>
    <source>
        <strain evidence="4 5">DSM 40189</strain>
    </source>
</reference>
<feature type="domain" description="Carrier" evidence="3">
    <location>
        <begin position="128"/>
        <end position="205"/>
    </location>
</feature>
<gene>
    <name evidence="4" type="ORF">AQI88_40105</name>
</gene>
<protein>
    <recommendedName>
        <fullName evidence="3">Carrier domain-containing protein</fullName>
    </recommendedName>
</protein>
<dbReference type="EMBL" id="LMWL01000094">
    <property type="protein sequence ID" value="KUM88366.1"/>
    <property type="molecule type" value="Genomic_DNA"/>
</dbReference>
<dbReference type="Gene3D" id="1.10.1200.10">
    <property type="entry name" value="ACP-like"/>
    <property type="match status" value="2"/>
</dbReference>
<dbReference type="Pfam" id="PF00550">
    <property type="entry name" value="PP-binding"/>
    <property type="match status" value="2"/>
</dbReference>
<keyword evidence="1" id="KW-0596">Phosphopantetheine</keyword>
<feature type="domain" description="Carrier" evidence="3">
    <location>
        <begin position="15"/>
        <end position="92"/>
    </location>
</feature>
<evidence type="ECO:0000256" key="2">
    <source>
        <dbReference type="ARBA" id="ARBA00022553"/>
    </source>
</evidence>
<dbReference type="PANTHER" id="PTHR43775:SF37">
    <property type="entry name" value="SI:DKEY-61P9.11"/>
    <property type="match status" value="1"/>
</dbReference>
<dbReference type="InterPro" id="IPR009081">
    <property type="entry name" value="PP-bd_ACP"/>
</dbReference>
<keyword evidence="5" id="KW-1185">Reference proteome</keyword>
<dbReference type="GO" id="GO:0004312">
    <property type="term" value="F:fatty acid synthase activity"/>
    <property type="evidence" value="ECO:0007669"/>
    <property type="project" value="TreeGrafter"/>
</dbReference>
<sequence>MHRERQTALTTAPAAPDADVLAQVVRMLADVLRLTPGKIDPEQTFRTCGVDSLLSVEYVATVNEYYGTAIKPAALIDHPTPLDFARYVARETGLTPACATPAPSPAATAAMPPAAASAMPAAVFPATVPAPPVLDVLREEIARILCCDPWDIDTAAPFSALGVDTELGAEFVSVINLVYGLHERSAVLYDHPNLTALASHITAQRPMGPAPDAGRMPLEELFDAVRDGRVTVEQALTLLPRRD</sequence>
<dbReference type="GO" id="GO:0017000">
    <property type="term" value="P:antibiotic biosynthetic process"/>
    <property type="evidence" value="ECO:0007669"/>
    <property type="project" value="UniProtKB-ARBA"/>
</dbReference>
<evidence type="ECO:0000256" key="1">
    <source>
        <dbReference type="ARBA" id="ARBA00022450"/>
    </source>
</evidence>